<evidence type="ECO:0000313" key="4">
    <source>
        <dbReference type="Proteomes" id="UP000199170"/>
    </source>
</evidence>
<evidence type="ECO:0000256" key="1">
    <source>
        <dbReference type="SAM" id="MobiDB-lite"/>
    </source>
</evidence>
<name>A0A1H3G9V5_9EURY</name>
<dbReference type="STRING" id="660517.SAMN04487946_10547"/>
<dbReference type="RefSeq" id="WP_089766885.1">
    <property type="nucleotide sequence ID" value="NZ_FNPB01000005.1"/>
</dbReference>
<dbReference type="EMBL" id="FNPB01000005">
    <property type="protein sequence ID" value="SDX99837.1"/>
    <property type="molecule type" value="Genomic_DNA"/>
</dbReference>
<reference evidence="4" key="1">
    <citation type="submission" date="2016-10" db="EMBL/GenBank/DDBJ databases">
        <authorList>
            <person name="Varghese N."/>
            <person name="Submissions S."/>
        </authorList>
    </citation>
    <scope>NUCLEOTIDE SEQUENCE [LARGE SCALE GENOMIC DNA]</scope>
    <source>
        <strain evidence="4">CGMCC 1.10118</strain>
    </source>
</reference>
<feature type="domain" description="Glutamine amidotransferase" evidence="2">
    <location>
        <begin position="60"/>
        <end position="210"/>
    </location>
</feature>
<dbReference type="OrthoDB" id="7388at2157"/>
<dbReference type="PROSITE" id="PS51273">
    <property type="entry name" value="GATASE_TYPE_1"/>
    <property type="match status" value="1"/>
</dbReference>
<dbReference type="SUPFAM" id="SSF52317">
    <property type="entry name" value="Class I glutamine amidotransferase-like"/>
    <property type="match status" value="1"/>
</dbReference>
<dbReference type="Proteomes" id="UP000199170">
    <property type="component" value="Unassembled WGS sequence"/>
</dbReference>
<accession>A0A1H3G9V5</accession>
<dbReference type="InterPro" id="IPR029062">
    <property type="entry name" value="Class_I_gatase-like"/>
</dbReference>
<dbReference type="InterPro" id="IPR017926">
    <property type="entry name" value="GATASE"/>
</dbReference>
<dbReference type="Pfam" id="PF00117">
    <property type="entry name" value="GATase"/>
    <property type="match status" value="1"/>
</dbReference>
<feature type="region of interest" description="Disordered" evidence="1">
    <location>
        <begin position="1"/>
        <end position="37"/>
    </location>
</feature>
<keyword evidence="4" id="KW-1185">Reference proteome</keyword>
<gene>
    <name evidence="3" type="ORF">SAMN04487946_10547</name>
</gene>
<evidence type="ECO:0000313" key="3">
    <source>
        <dbReference type="EMBL" id="SDX99837.1"/>
    </source>
</evidence>
<sequence>MTASDDSEPSDERSDTDAVASRRAGPGVRRPKPPADQPRIALLNAAQSAAETRANFRRVLDVDLVEFHAPSGEFPETLHYDGVVVTGSWASVYWDREWIARLKSWVGDAVKAGIPTLGVCYGHQLLADVLGGRVAAMDGYEIGYRTIEHDGENELLEGVDEQFVAFTTHSDRVVEAPPGATVFAKNDYGIHGFRRGNAFAVQFHPEYDREMAEHVTRRKEDQLSEEHLQAVLDGITDENDAAARQTTQVFDNFVDYVLAVTPERVRK</sequence>
<dbReference type="PANTHER" id="PTHR42695:SF5">
    <property type="entry name" value="GLUTAMINE AMIDOTRANSFERASE YLR126C-RELATED"/>
    <property type="match status" value="1"/>
</dbReference>
<dbReference type="PANTHER" id="PTHR42695">
    <property type="entry name" value="GLUTAMINE AMIDOTRANSFERASE YLR126C-RELATED"/>
    <property type="match status" value="1"/>
</dbReference>
<proteinExistence type="predicted"/>
<dbReference type="Gene3D" id="3.40.50.880">
    <property type="match status" value="1"/>
</dbReference>
<organism evidence="3 4">
    <name type="scientific">Halobellus clavatus</name>
    <dbReference type="NCBI Taxonomy" id="660517"/>
    <lineage>
        <taxon>Archaea</taxon>
        <taxon>Methanobacteriati</taxon>
        <taxon>Methanobacteriota</taxon>
        <taxon>Stenosarchaea group</taxon>
        <taxon>Halobacteria</taxon>
        <taxon>Halobacteriales</taxon>
        <taxon>Haloferacaceae</taxon>
        <taxon>Halobellus</taxon>
    </lineage>
</organism>
<dbReference type="GO" id="GO:0005829">
    <property type="term" value="C:cytosol"/>
    <property type="evidence" value="ECO:0007669"/>
    <property type="project" value="TreeGrafter"/>
</dbReference>
<dbReference type="CDD" id="cd01741">
    <property type="entry name" value="GATase1_1"/>
    <property type="match status" value="1"/>
</dbReference>
<evidence type="ECO:0000259" key="2">
    <source>
        <dbReference type="Pfam" id="PF00117"/>
    </source>
</evidence>
<dbReference type="AlphaFoldDB" id="A0A1H3G9V5"/>
<protein>
    <submittedName>
        <fullName evidence="3">GMP synthase (Glutamine-hydrolysing)</fullName>
    </submittedName>
</protein>
<dbReference type="InterPro" id="IPR044992">
    <property type="entry name" value="ChyE-like"/>
</dbReference>